<dbReference type="SUPFAM" id="SSF53335">
    <property type="entry name" value="S-adenosyl-L-methionine-dependent methyltransferases"/>
    <property type="match status" value="1"/>
</dbReference>
<dbReference type="AlphaFoldDB" id="A0A350P8U3"/>
<sequence length="284" mass="32552">MSDDDVRAELAALKIELAKIQGQLVQQRVGLEEKLIRAQSMVWRKFLANDLLGSGGDHQAPPRTLPHLLSFEQQMQTLRARVPEAFDHWYRLMMEGADVYDGFPVHSCSVDGHVVSPKFADFILPYLEGNVLDIGCGIQPTPQYLKGYPTEKTFGIDPLGDSKDHPFEFYRSVAEFLPWADDSFGVVVAATSLDHVLLLDQALDEVARVLRPGGWFLLWVYFTPGAEEYDPFREGIEPIDEYHLFHFDQPWFEQKLNYKFSLGDSHHLMRNGYFADSFYAYQVR</sequence>
<proteinExistence type="predicted"/>
<dbReference type="Gene3D" id="3.40.50.150">
    <property type="entry name" value="Vaccinia Virus protein VP39"/>
    <property type="match status" value="1"/>
</dbReference>
<dbReference type="Proteomes" id="UP000263517">
    <property type="component" value="Unassembled WGS sequence"/>
</dbReference>
<organism evidence="2 3">
    <name type="scientific">Alteromonas australica</name>
    <dbReference type="NCBI Taxonomy" id="589873"/>
    <lineage>
        <taxon>Bacteria</taxon>
        <taxon>Pseudomonadati</taxon>
        <taxon>Pseudomonadota</taxon>
        <taxon>Gammaproteobacteria</taxon>
        <taxon>Alteromonadales</taxon>
        <taxon>Alteromonadaceae</taxon>
        <taxon>Alteromonas/Salinimonas group</taxon>
        <taxon>Alteromonas</taxon>
    </lineage>
</organism>
<dbReference type="InterPro" id="IPR029063">
    <property type="entry name" value="SAM-dependent_MTases_sf"/>
</dbReference>
<evidence type="ECO:0000313" key="3">
    <source>
        <dbReference type="Proteomes" id="UP000263517"/>
    </source>
</evidence>
<accession>A0A350P8U3</accession>
<dbReference type="CDD" id="cd02440">
    <property type="entry name" value="AdoMet_MTases"/>
    <property type="match status" value="1"/>
</dbReference>
<dbReference type="InterPro" id="IPR013216">
    <property type="entry name" value="Methyltransf_11"/>
</dbReference>
<gene>
    <name evidence="2" type="ORF">DCW74_18490</name>
</gene>
<reference evidence="2 3" key="1">
    <citation type="journal article" date="2018" name="Nat. Biotechnol.">
        <title>A standardized bacterial taxonomy based on genome phylogeny substantially revises the tree of life.</title>
        <authorList>
            <person name="Parks D.H."/>
            <person name="Chuvochina M."/>
            <person name="Waite D.W."/>
            <person name="Rinke C."/>
            <person name="Skarshewski A."/>
            <person name="Chaumeil P.A."/>
            <person name="Hugenholtz P."/>
        </authorList>
    </citation>
    <scope>NUCLEOTIDE SEQUENCE [LARGE SCALE GENOMIC DNA]</scope>
    <source>
        <strain evidence="2">UBA11978</strain>
    </source>
</reference>
<evidence type="ECO:0000259" key="1">
    <source>
        <dbReference type="Pfam" id="PF08241"/>
    </source>
</evidence>
<protein>
    <recommendedName>
        <fullName evidence="1">Methyltransferase type 11 domain-containing protein</fullName>
    </recommendedName>
</protein>
<dbReference type="Pfam" id="PF08241">
    <property type="entry name" value="Methyltransf_11"/>
    <property type="match status" value="1"/>
</dbReference>
<name>A0A350P8U3_9ALTE</name>
<dbReference type="EMBL" id="DNAN01000645">
    <property type="protein sequence ID" value="HAW77710.1"/>
    <property type="molecule type" value="Genomic_DNA"/>
</dbReference>
<evidence type="ECO:0000313" key="2">
    <source>
        <dbReference type="EMBL" id="HAW77710.1"/>
    </source>
</evidence>
<comment type="caution">
    <text evidence="2">The sequence shown here is derived from an EMBL/GenBank/DDBJ whole genome shotgun (WGS) entry which is preliminary data.</text>
</comment>
<feature type="domain" description="Methyltransferase type 11" evidence="1">
    <location>
        <begin position="132"/>
        <end position="217"/>
    </location>
</feature>
<dbReference type="GO" id="GO:0008757">
    <property type="term" value="F:S-adenosylmethionine-dependent methyltransferase activity"/>
    <property type="evidence" value="ECO:0007669"/>
    <property type="project" value="InterPro"/>
</dbReference>